<dbReference type="GO" id="GO:0043709">
    <property type="term" value="P:cell adhesion involved in single-species biofilm formation"/>
    <property type="evidence" value="ECO:0007669"/>
    <property type="project" value="TreeGrafter"/>
</dbReference>
<evidence type="ECO:0000259" key="2">
    <source>
        <dbReference type="PROSITE" id="PS50887"/>
    </source>
</evidence>
<keyword evidence="1" id="KW-1133">Transmembrane helix</keyword>
<keyword evidence="1" id="KW-0812">Transmembrane</keyword>
<organism evidence="3 4">
    <name type="scientific">Romeriopsis navalis LEGE 11480</name>
    <dbReference type="NCBI Taxonomy" id="2777977"/>
    <lineage>
        <taxon>Bacteria</taxon>
        <taxon>Bacillati</taxon>
        <taxon>Cyanobacteriota</taxon>
        <taxon>Cyanophyceae</taxon>
        <taxon>Leptolyngbyales</taxon>
        <taxon>Leptolyngbyaceae</taxon>
        <taxon>Romeriopsis</taxon>
        <taxon>Romeriopsis navalis</taxon>
    </lineage>
</organism>
<keyword evidence="4" id="KW-1185">Reference proteome</keyword>
<dbReference type="Proteomes" id="UP000625316">
    <property type="component" value="Unassembled WGS sequence"/>
</dbReference>
<dbReference type="PROSITE" id="PS50887">
    <property type="entry name" value="GGDEF"/>
    <property type="match status" value="1"/>
</dbReference>
<accession>A0A928VLM1</accession>
<dbReference type="NCBIfam" id="TIGR00254">
    <property type="entry name" value="GGDEF"/>
    <property type="match status" value="1"/>
</dbReference>
<dbReference type="GO" id="GO:1902201">
    <property type="term" value="P:negative regulation of bacterial-type flagellum-dependent cell motility"/>
    <property type="evidence" value="ECO:0007669"/>
    <property type="project" value="TreeGrafter"/>
</dbReference>
<dbReference type="Pfam" id="PF00990">
    <property type="entry name" value="GGDEF"/>
    <property type="match status" value="1"/>
</dbReference>
<dbReference type="PANTHER" id="PTHR45138">
    <property type="entry name" value="REGULATORY COMPONENTS OF SENSORY TRANSDUCTION SYSTEM"/>
    <property type="match status" value="1"/>
</dbReference>
<dbReference type="InterPro" id="IPR043128">
    <property type="entry name" value="Rev_trsase/Diguanyl_cyclase"/>
</dbReference>
<gene>
    <name evidence="3" type="ORF">IQ266_14120</name>
</gene>
<comment type="caution">
    <text evidence="3">The sequence shown here is derived from an EMBL/GenBank/DDBJ whole genome shotgun (WGS) entry which is preliminary data.</text>
</comment>
<sequence>MNWRRQSRLDRWKHWQTWLPSLLATLFVAGLFWLKMLQPLEHLAYQWLFQWRGHLAWDERVVLVKIDEPSLKQLGAFPWSRDRYTQLLNVIKSSQPNTVVFDLVFSELSPADQRFAEAIRQHRQIVIAGAWNQPNRTWQPNPMLRKAAIATGHILQTADADGIVRRIPTYVDRAATLSLPSLQTYQLFANIPEMPLAQSHLWPNWIAPTEQMPQYSFIDLLNGQVTPAALENKIILVGATAAGFNPLMTPFDEESSASGVHLHATLLNNLLQQNLLQPIHGKRWMGLLLLSNLIWSHWLRQVRTFQQLVGSGILVSGWWLLALLALHQSYWLPVAVPGILWLTTSMMHWIMGNIQLEAKNQQLNHLANIDELTQISNRRALEQYLQQEWQRSRREQQPISLLLCDVDFFKQFNDCYGHIAGDECLYQIAQALNLSTKRPTDLIARYGGEEFAVVLPNTDAQGAENLATAILSQVRAKLIPHQKSPISHYVTLSLGLVTVVPDAQIDWLDMIDAADRALYQAKFQGRDRACNAVIKSPTAEFV</sequence>
<dbReference type="InterPro" id="IPR050469">
    <property type="entry name" value="Diguanylate_Cyclase"/>
</dbReference>
<keyword evidence="1" id="KW-0472">Membrane</keyword>
<dbReference type="GO" id="GO:0052621">
    <property type="term" value="F:diguanylate cyclase activity"/>
    <property type="evidence" value="ECO:0007669"/>
    <property type="project" value="TreeGrafter"/>
</dbReference>
<dbReference type="Gene3D" id="3.30.70.270">
    <property type="match status" value="1"/>
</dbReference>
<dbReference type="InterPro" id="IPR000160">
    <property type="entry name" value="GGDEF_dom"/>
</dbReference>
<feature type="transmembrane region" description="Helical" evidence="1">
    <location>
        <begin position="308"/>
        <end position="326"/>
    </location>
</feature>
<dbReference type="SUPFAM" id="SSF55073">
    <property type="entry name" value="Nucleotide cyclase"/>
    <property type="match status" value="1"/>
</dbReference>
<dbReference type="FunFam" id="3.30.70.270:FF:000001">
    <property type="entry name" value="Diguanylate cyclase domain protein"/>
    <property type="match status" value="1"/>
</dbReference>
<dbReference type="GO" id="GO:0005886">
    <property type="term" value="C:plasma membrane"/>
    <property type="evidence" value="ECO:0007669"/>
    <property type="project" value="TreeGrafter"/>
</dbReference>
<evidence type="ECO:0000313" key="4">
    <source>
        <dbReference type="Proteomes" id="UP000625316"/>
    </source>
</evidence>
<dbReference type="InterPro" id="IPR007890">
    <property type="entry name" value="CHASE2"/>
</dbReference>
<dbReference type="SMART" id="SM01080">
    <property type="entry name" value="CHASE2"/>
    <property type="match status" value="1"/>
</dbReference>
<dbReference type="CDD" id="cd01949">
    <property type="entry name" value="GGDEF"/>
    <property type="match status" value="1"/>
</dbReference>
<evidence type="ECO:0000313" key="3">
    <source>
        <dbReference type="EMBL" id="MBE9030868.1"/>
    </source>
</evidence>
<dbReference type="Pfam" id="PF05226">
    <property type="entry name" value="CHASE2"/>
    <property type="match status" value="1"/>
</dbReference>
<proteinExistence type="predicted"/>
<protein>
    <submittedName>
        <fullName evidence="3">Diguanylate cyclase</fullName>
    </submittedName>
</protein>
<feature type="transmembrane region" description="Helical" evidence="1">
    <location>
        <begin position="15"/>
        <end position="34"/>
    </location>
</feature>
<feature type="domain" description="GGDEF" evidence="2">
    <location>
        <begin position="397"/>
        <end position="534"/>
    </location>
</feature>
<dbReference type="InterPro" id="IPR029787">
    <property type="entry name" value="Nucleotide_cyclase"/>
</dbReference>
<dbReference type="SMART" id="SM00267">
    <property type="entry name" value="GGDEF"/>
    <property type="match status" value="1"/>
</dbReference>
<dbReference type="PANTHER" id="PTHR45138:SF9">
    <property type="entry name" value="DIGUANYLATE CYCLASE DGCM-RELATED"/>
    <property type="match status" value="1"/>
</dbReference>
<dbReference type="AlphaFoldDB" id="A0A928VLM1"/>
<reference evidence="3" key="1">
    <citation type="submission" date="2020-10" db="EMBL/GenBank/DDBJ databases">
        <authorList>
            <person name="Castelo-Branco R."/>
            <person name="Eusebio N."/>
            <person name="Adriana R."/>
            <person name="Vieira A."/>
            <person name="Brugerolle De Fraissinette N."/>
            <person name="Rezende De Castro R."/>
            <person name="Schneider M.P."/>
            <person name="Vasconcelos V."/>
            <person name="Leao P.N."/>
        </authorList>
    </citation>
    <scope>NUCLEOTIDE SEQUENCE</scope>
    <source>
        <strain evidence="3">LEGE 11480</strain>
    </source>
</reference>
<dbReference type="RefSeq" id="WP_264325697.1">
    <property type="nucleotide sequence ID" value="NZ_JADEXQ010000046.1"/>
</dbReference>
<evidence type="ECO:0000256" key="1">
    <source>
        <dbReference type="SAM" id="Phobius"/>
    </source>
</evidence>
<dbReference type="EMBL" id="JADEXQ010000046">
    <property type="protein sequence ID" value="MBE9030868.1"/>
    <property type="molecule type" value="Genomic_DNA"/>
</dbReference>
<name>A0A928VLM1_9CYAN</name>
<feature type="transmembrane region" description="Helical" evidence="1">
    <location>
        <begin position="332"/>
        <end position="351"/>
    </location>
</feature>